<name>A0A9N7NEL3_STRHE</name>
<dbReference type="Gene3D" id="3.30.465.10">
    <property type="match status" value="1"/>
</dbReference>
<evidence type="ECO:0000256" key="5">
    <source>
        <dbReference type="ARBA" id="ARBA00023002"/>
    </source>
</evidence>
<dbReference type="Gene3D" id="3.30.43.10">
    <property type="entry name" value="Uridine Diphospho-n-acetylenolpyruvylglucosamine Reductase, domain 2"/>
    <property type="match status" value="1"/>
</dbReference>
<gene>
    <name evidence="7" type="ORF">SHERM_24794</name>
</gene>
<dbReference type="InterPro" id="IPR050432">
    <property type="entry name" value="FAD-linked_Oxidoreductases_BP"/>
</dbReference>
<dbReference type="InterPro" id="IPR016169">
    <property type="entry name" value="FAD-bd_PCMH_sub2"/>
</dbReference>
<comment type="similarity">
    <text evidence="2">Belongs to the oxygen-dependent FAD-linked oxidoreductase family.</text>
</comment>
<proteinExistence type="inferred from homology"/>
<dbReference type="AlphaFoldDB" id="A0A9N7NEL3"/>
<evidence type="ECO:0000256" key="1">
    <source>
        <dbReference type="ARBA" id="ARBA00001974"/>
    </source>
</evidence>
<evidence type="ECO:0000256" key="3">
    <source>
        <dbReference type="ARBA" id="ARBA00022630"/>
    </source>
</evidence>
<dbReference type="PROSITE" id="PS51387">
    <property type="entry name" value="FAD_PCMH"/>
    <property type="match status" value="1"/>
</dbReference>
<dbReference type="InterPro" id="IPR016164">
    <property type="entry name" value="FAD-linked_Oxase-like_C"/>
</dbReference>
<dbReference type="SUPFAM" id="SSF55103">
    <property type="entry name" value="FAD-linked oxidases, C-terminal domain"/>
    <property type="match status" value="1"/>
</dbReference>
<organism evidence="7 8">
    <name type="scientific">Striga hermonthica</name>
    <name type="common">Purple witchweed</name>
    <name type="synonym">Buchnera hermonthica</name>
    <dbReference type="NCBI Taxonomy" id="68872"/>
    <lineage>
        <taxon>Eukaryota</taxon>
        <taxon>Viridiplantae</taxon>
        <taxon>Streptophyta</taxon>
        <taxon>Embryophyta</taxon>
        <taxon>Tracheophyta</taxon>
        <taxon>Spermatophyta</taxon>
        <taxon>Magnoliopsida</taxon>
        <taxon>eudicotyledons</taxon>
        <taxon>Gunneridae</taxon>
        <taxon>Pentapetalae</taxon>
        <taxon>asterids</taxon>
        <taxon>lamiids</taxon>
        <taxon>Lamiales</taxon>
        <taxon>Orobanchaceae</taxon>
        <taxon>Buchnereae</taxon>
        <taxon>Striga</taxon>
    </lineage>
</organism>
<dbReference type="EMBL" id="CACSLK010027773">
    <property type="protein sequence ID" value="CAA0829208.1"/>
    <property type="molecule type" value="Genomic_DNA"/>
</dbReference>
<dbReference type="InterPro" id="IPR036318">
    <property type="entry name" value="FAD-bd_PCMH-like_sf"/>
</dbReference>
<dbReference type="InterPro" id="IPR016167">
    <property type="entry name" value="FAD-bd_PCMH_sub1"/>
</dbReference>
<comment type="cofactor">
    <cofactor evidence="1">
        <name>FAD</name>
        <dbReference type="ChEBI" id="CHEBI:57692"/>
    </cofactor>
</comment>
<dbReference type="InterPro" id="IPR016166">
    <property type="entry name" value="FAD-bd_PCMH"/>
</dbReference>
<dbReference type="InterPro" id="IPR016170">
    <property type="entry name" value="Cytok_DH_C_sf"/>
</dbReference>
<dbReference type="PANTHER" id="PTHR13878:SF127">
    <property type="entry name" value="CYTOKININ DEHYDROGENASE 3"/>
    <property type="match status" value="1"/>
</dbReference>
<dbReference type="GO" id="GO:0009690">
    <property type="term" value="P:cytokinin metabolic process"/>
    <property type="evidence" value="ECO:0007669"/>
    <property type="project" value="InterPro"/>
</dbReference>
<reference evidence="7" key="1">
    <citation type="submission" date="2019-12" db="EMBL/GenBank/DDBJ databases">
        <authorList>
            <person name="Scholes J."/>
        </authorList>
    </citation>
    <scope>NUCLEOTIDE SEQUENCE</scope>
</reference>
<dbReference type="PANTHER" id="PTHR13878">
    <property type="entry name" value="GULONOLACTONE OXIDASE"/>
    <property type="match status" value="1"/>
</dbReference>
<dbReference type="Proteomes" id="UP001153555">
    <property type="component" value="Unassembled WGS sequence"/>
</dbReference>
<dbReference type="Gene3D" id="3.40.462.10">
    <property type="entry name" value="FAD-linked oxidases, C-terminal domain"/>
    <property type="match status" value="1"/>
</dbReference>
<dbReference type="GO" id="GO:0019139">
    <property type="term" value="F:cytokinin dehydrogenase activity"/>
    <property type="evidence" value="ECO:0007669"/>
    <property type="project" value="InterPro"/>
</dbReference>
<evidence type="ECO:0000313" key="8">
    <source>
        <dbReference type="Proteomes" id="UP001153555"/>
    </source>
</evidence>
<dbReference type="GO" id="GO:0071949">
    <property type="term" value="F:FAD binding"/>
    <property type="evidence" value="ECO:0007669"/>
    <property type="project" value="InterPro"/>
</dbReference>
<dbReference type="SUPFAM" id="SSF56176">
    <property type="entry name" value="FAD-binding/transporter-associated domain-like"/>
    <property type="match status" value="1"/>
</dbReference>
<dbReference type="OrthoDB" id="415825at2759"/>
<keyword evidence="8" id="KW-1185">Reference proteome</keyword>
<evidence type="ECO:0000313" key="7">
    <source>
        <dbReference type="EMBL" id="CAA0829208.1"/>
    </source>
</evidence>
<evidence type="ECO:0000256" key="4">
    <source>
        <dbReference type="ARBA" id="ARBA00022827"/>
    </source>
</evidence>
<keyword evidence="3" id="KW-0285">Flavoprotein</keyword>
<accession>A0A9N7NEL3</accession>
<evidence type="ECO:0000256" key="2">
    <source>
        <dbReference type="ARBA" id="ARBA00005466"/>
    </source>
</evidence>
<feature type="domain" description="FAD-binding PCMH-type" evidence="6">
    <location>
        <begin position="1"/>
        <end position="126"/>
    </location>
</feature>
<protein>
    <submittedName>
        <fullName evidence="7">Cytokinin dehydrogenase 4</fullName>
    </submittedName>
</protein>
<sequence>MTSIKNFYGSRINIGKNHIGYYADVGCELQWLDILKATLKVNLTPVSFTDYIHASVGGTLSNGGISGQSFQHGPQISNVYSLYAITSTGEYKLCTPDLNSDLFYALLGGLGQFGIMTEARIRLGKAPTRAIVTRLIYSNFLDFTNDQEFLISSNLPNYTEGYIIVNNIIPSGWIDSNSSVTLKDVDALLKKYNVLYAIEFAMYYDDQTVNTVHQNFNMLVGTLKFIPKFIFTSDVSYFDFIYRVGDLDRPDRGSLQAHPWLVLFIPRSQKDNFNKYVLAGLLPTLGQAPTIPLYYPLNATKWSNKTSAVIPDEEIFYTLGLLHRSEPTNYKVFDDFNQKLLSVCRKNGIEYKKYLAFYDNQAQWIEHFGSKWNTFRDNKRKFDPKYMFSPSLNIFNNILT</sequence>
<keyword evidence="5" id="KW-0560">Oxidoreductase</keyword>
<comment type="caution">
    <text evidence="7">The sequence shown here is derived from an EMBL/GenBank/DDBJ whole genome shotgun (WGS) entry which is preliminary data.</text>
</comment>
<keyword evidence="4" id="KW-0274">FAD</keyword>
<dbReference type="Pfam" id="PF09265">
    <property type="entry name" value="Cytokin-bind"/>
    <property type="match status" value="1"/>
</dbReference>
<dbReference type="InterPro" id="IPR015345">
    <property type="entry name" value="Cytokinin_DH_FAD/cytokin-bd"/>
</dbReference>
<evidence type="ECO:0000259" key="6">
    <source>
        <dbReference type="PROSITE" id="PS51387"/>
    </source>
</evidence>